<evidence type="ECO:0000313" key="2">
    <source>
        <dbReference type="EMBL" id="KAJ3043937.1"/>
    </source>
</evidence>
<feature type="compositionally biased region" description="Basic residues" evidence="1">
    <location>
        <begin position="57"/>
        <end position="74"/>
    </location>
</feature>
<gene>
    <name evidence="2" type="ORF">HK097_001623</name>
</gene>
<reference evidence="2" key="1">
    <citation type="submission" date="2020-05" db="EMBL/GenBank/DDBJ databases">
        <title>Phylogenomic resolution of chytrid fungi.</title>
        <authorList>
            <person name="Stajich J.E."/>
            <person name="Amses K."/>
            <person name="Simmons R."/>
            <person name="Seto K."/>
            <person name="Myers J."/>
            <person name="Bonds A."/>
            <person name="Quandt C.A."/>
            <person name="Barry K."/>
            <person name="Liu P."/>
            <person name="Grigoriev I."/>
            <person name="Longcore J.E."/>
            <person name="James T.Y."/>
        </authorList>
    </citation>
    <scope>NUCLEOTIDE SEQUENCE</scope>
    <source>
        <strain evidence="2">JEL0318</strain>
    </source>
</reference>
<feature type="region of interest" description="Disordered" evidence="1">
    <location>
        <begin position="170"/>
        <end position="198"/>
    </location>
</feature>
<dbReference type="AlphaFoldDB" id="A0AAD5S477"/>
<sequence length="198" mass="22884">MKTSPEAHCCTKLWRQQDSHAAQADFLPPSDYKPGPSRLKGTYTPTTEDLAQPAVNCRRRTQQIKKKKKWHQSHHTTDTQTRSDLHAPTFSQEMRELEYRKARAKHRRREDSELDEVGKDDRRGDWDPKIEAEPSCDQYRLTVKSDVDTDDSTDWVDKWDHLGQWKGQSLEAEGLVDPSQAAPQLGRDPGWDKFEGAE</sequence>
<feature type="region of interest" description="Disordered" evidence="1">
    <location>
        <begin position="17"/>
        <end position="137"/>
    </location>
</feature>
<name>A0AAD5S477_9FUNG</name>
<keyword evidence="3" id="KW-1185">Reference proteome</keyword>
<feature type="compositionally biased region" description="Basic and acidic residues" evidence="1">
    <location>
        <begin position="75"/>
        <end position="85"/>
    </location>
</feature>
<accession>A0AAD5S477</accession>
<organism evidence="2 3">
    <name type="scientific">Rhizophlyctis rosea</name>
    <dbReference type="NCBI Taxonomy" id="64517"/>
    <lineage>
        <taxon>Eukaryota</taxon>
        <taxon>Fungi</taxon>
        <taxon>Fungi incertae sedis</taxon>
        <taxon>Chytridiomycota</taxon>
        <taxon>Chytridiomycota incertae sedis</taxon>
        <taxon>Chytridiomycetes</taxon>
        <taxon>Rhizophlyctidales</taxon>
        <taxon>Rhizophlyctidaceae</taxon>
        <taxon>Rhizophlyctis</taxon>
    </lineage>
</organism>
<comment type="caution">
    <text evidence="2">The sequence shown here is derived from an EMBL/GenBank/DDBJ whole genome shotgun (WGS) entry which is preliminary data.</text>
</comment>
<proteinExistence type="predicted"/>
<evidence type="ECO:0000256" key="1">
    <source>
        <dbReference type="SAM" id="MobiDB-lite"/>
    </source>
</evidence>
<evidence type="ECO:0000313" key="3">
    <source>
        <dbReference type="Proteomes" id="UP001212841"/>
    </source>
</evidence>
<dbReference type="Proteomes" id="UP001212841">
    <property type="component" value="Unassembled WGS sequence"/>
</dbReference>
<protein>
    <submittedName>
        <fullName evidence="2">Uncharacterized protein</fullName>
    </submittedName>
</protein>
<feature type="compositionally biased region" description="Basic and acidic residues" evidence="1">
    <location>
        <begin position="189"/>
        <end position="198"/>
    </location>
</feature>
<dbReference type="EMBL" id="JADGJD010001328">
    <property type="protein sequence ID" value="KAJ3043937.1"/>
    <property type="molecule type" value="Genomic_DNA"/>
</dbReference>
<feature type="compositionally biased region" description="Basic and acidic residues" evidence="1">
    <location>
        <begin position="116"/>
        <end position="132"/>
    </location>
</feature>